<organism evidence="1 2">
    <name type="scientific">Bradyrhizobium erythrophlei</name>
    <dbReference type="NCBI Taxonomy" id="1437360"/>
    <lineage>
        <taxon>Bacteria</taxon>
        <taxon>Pseudomonadati</taxon>
        <taxon>Pseudomonadota</taxon>
        <taxon>Alphaproteobacteria</taxon>
        <taxon>Hyphomicrobiales</taxon>
        <taxon>Nitrobacteraceae</taxon>
        <taxon>Bradyrhizobium</taxon>
    </lineage>
</organism>
<dbReference type="Proteomes" id="UP000189796">
    <property type="component" value="Chromosome I"/>
</dbReference>
<name>A0A1M5H3Q2_9BRAD</name>
<gene>
    <name evidence="1" type="ORF">SAMN05443248_0302</name>
</gene>
<dbReference type="RefSeq" id="WP_154071934.1">
    <property type="nucleotide sequence ID" value="NZ_LT670817.1"/>
</dbReference>
<sequence>MSGAERIRDFSDVDKRIIASPDVRRVMAQCVTDMQDVTDEENYAAMLDRVVGSDDQMAAVAYGYLFAVSTDPRDVTERAIIAADVMRQSRRTMH</sequence>
<dbReference type="AlphaFoldDB" id="A0A1M5H3Q2"/>
<evidence type="ECO:0000313" key="1">
    <source>
        <dbReference type="EMBL" id="SHG10523.1"/>
    </source>
</evidence>
<reference evidence="1 2" key="1">
    <citation type="submission" date="2016-11" db="EMBL/GenBank/DDBJ databases">
        <authorList>
            <person name="Jaros S."/>
            <person name="Januszkiewicz K."/>
            <person name="Wedrychowicz H."/>
        </authorList>
    </citation>
    <scope>NUCLEOTIDE SEQUENCE [LARGE SCALE GENOMIC DNA]</scope>
    <source>
        <strain evidence="1 2">GAS138</strain>
    </source>
</reference>
<protein>
    <submittedName>
        <fullName evidence="1">Uncharacterized protein</fullName>
    </submittedName>
</protein>
<proteinExistence type="predicted"/>
<accession>A0A1M5H3Q2</accession>
<evidence type="ECO:0000313" key="2">
    <source>
        <dbReference type="Proteomes" id="UP000189796"/>
    </source>
</evidence>
<dbReference type="EMBL" id="LT670817">
    <property type="protein sequence ID" value="SHG10523.1"/>
    <property type="molecule type" value="Genomic_DNA"/>
</dbReference>